<keyword evidence="3" id="KW-1185">Reference proteome</keyword>
<sequence>MKKTVLSLLLAATAFSSHADMLLGADVEMNLWQQDYQFNGIDNGDEMTYTVEASLEHPIPLVPNVKLAQSSADADNFEYTKQDFTLYYEILDNDLVSIDVGAGLTRLFDAKVNTQTFDGYLPHVYGAAELGIPATPLFLFAKGWAFSYDDYDMSDLSAGIQYEIGMGLFDIELQAGYRVQKFDLDDFDHINLDSEAKGVFAGVNLDF</sequence>
<proteinExistence type="predicted"/>
<feature type="chain" id="PRO_5045179357" evidence="1">
    <location>
        <begin position="20"/>
        <end position="207"/>
    </location>
</feature>
<dbReference type="RefSeq" id="WP_390193984.1">
    <property type="nucleotide sequence ID" value="NZ_JBHMEP010000004.1"/>
</dbReference>
<evidence type="ECO:0000313" key="2">
    <source>
        <dbReference type="EMBL" id="MFB9136099.1"/>
    </source>
</evidence>
<evidence type="ECO:0000256" key="1">
    <source>
        <dbReference type="SAM" id="SignalP"/>
    </source>
</evidence>
<dbReference type="EMBL" id="JBHMEP010000004">
    <property type="protein sequence ID" value="MFB9136099.1"/>
    <property type="molecule type" value="Genomic_DNA"/>
</dbReference>
<reference evidence="2 3" key="1">
    <citation type="submission" date="2024-09" db="EMBL/GenBank/DDBJ databases">
        <authorList>
            <person name="Sun Q."/>
            <person name="Mori K."/>
        </authorList>
    </citation>
    <scope>NUCLEOTIDE SEQUENCE [LARGE SCALE GENOMIC DNA]</scope>
    <source>
        <strain evidence="2 3">CECT 8064</strain>
    </source>
</reference>
<dbReference type="SUPFAM" id="SSF103515">
    <property type="entry name" value="Autotransporter"/>
    <property type="match status" value="1"/>
</dbReference>
<dbReference type="InterPro" id="IPR026387">
    <property type="entry name" value="OMP_w_GlyGly"/>
</dbReference>
<feature type="signal peptide" evidence="1">
    <location>
        <begin position="1"/>
        <end position="19"/>
    </location>
</feature>
<keyword evidence="1" id="KW-0732">Signal</keyword>
<organism evidence="2 3">
    <name type="scientific">Vibrio olivae</name>
    <dbReference type="NCBI Taxonomy" id="1243002"/>
    <lineage>
        <taxon>Bacteria</taxon>
        <taxon>Pseudomonadati</taxon>
        <taxon>Pseudomonadota</taxon>
        <taxon>Gammaproteobacteria</taxon>
        <taxon>Vibrionales</taxon>
        <taxon>Vibrionaceae</taxon>
        <taxon>Vibrio</taxon>
    </lineage>
</organism>
<dbReference type="InterPro" id="IPR036709">
    <property type="entry name" value="Autotransporte_beta_dom_sf"/>
</dbReference>
<dbReference type="NCBIfam" id="TIGR04219">
    <property type="entry name" value="OMP_w_GlyGly"/>
    <property type="match status" value="1"/>
</dbReference>
<evidence type="ECO:0000313" key="3">
    <source>
        <dbReference type="Proteomes" id="UP001589645"/>
    </source>
</evidence>
<comment type="caution">
    <text evidence="2">The sequence shown here is derived from an EMBL/GenBank/DDBJ whole genome shotgun (WGS) entry which is preliminary data.</text>
</comment>
<protein>
    <submittedName>
        <fullName evidence="2">TIGR04219 family outer membrane beta-barrel protein</fullName>
    </submittedName>
</protein>
<gene>
    <name evidence="2" type="ORF">ACFFUV_14095</name>
</gene>
<accession>A0ABV5HPE4</accession>
<dbReference type="Proteomes" id="UP001589645">
    <property type="component" value="Unassembled WGS sequence"/>
</dbReference>
<name>A0ABV5HPE4_9VIBR</name>